<reference evidence="2" key="3">
    <citation type="journal article" date="2017" name="Nature">
        <title>Genome sequence of the progenitor of the wheat D genome Aegilops tauschii.</title>
        <authorList>
            <person name="Luo M.C."/>
            <person name="Gu Y.Q."/>
            <person name="Puiu D."/>
            <person name="Wang H."/>
            <person name="Twardziok S.O."/>
            <person name="Deal K.R."/>
            <person name="Huo N."/>
            <person name="Zhu T."/>
            <person name="Wang L."/>
            <person name="Wang Y."/>
            <person name="McGuire P.E."/>
            <person name="Liu S."/>
            <person name="Long H."/>
            <person name="Ramasamy R.K."/>
            <person name="Rodriguez J.C."/>
            <person name="Van S.L."/>
            <person name="Yuan L."/>
            <person name="Wang Z."/>
            <person name="Xia Z."/>
            <person name="Xiao L."/>
            <person name="Anderson O.D."/>
            <person name="Ouyang S."/>
            <person name="Liang Y."/>
            <person name="Zimin A.V."/>
            <person name="Pertea G."/>
            <person name="Qi P."/>
            <person name="Bennetzen J.L."/>
            <person name="Dai X."/>
            <person name="Dawson M.W."/>
            <person name="Muller H.G."/>
            <person name="Kugler K."/>
            <person name="Rivarola-Duarte L."/>
            <person name="Spannagl M."/>
            <person name="Mayer K.F.X."/>
            <person name="Lu F.H."/>
            <person name="Bevan M.W."/>
            <person name="Leroy P."/>
            <person name="Li P."/>
            <person name="You F.M."/>
            <person name="Sun Q."/>
            <person name="Liu Z."/>
            <person name="Lyons E."/>
            <person name="Wicker T."/>
            <person name="Salzberg S.L."/>
            <person name="Devos K.M."/>
            <person name="Dvorak J."/>
        </authorList>
    </citation>
    <scope>NUCLEOTIDE SEQUENCE [LARGE SCALE GENOMIC DNA]</scope>
    <source>
        <strain evidence="2">cv. AL8/78</strain>
    </source>
</reference>
<reference evidence="2" key="5">
    <citation type="journal article" date="2021" name="G3 (Bethesda)">
        <title>Aegilops tauschii genome assembly Aet v5.0 features greater sequence contiguity and improved annotation.</title>
        <authorList>
            <person name="Wang L."/>
            <person name="Zhu T."/>
            <person name="Rodriguez J.C."/>
            <person name="Deal K.R."/>
            <person name="Dubcovsky J."/>
            <person name="McGuire P.E."/>
            <person name="Lux T."/>
            <person name="Spannagl M."/>
            <person name="Mayer K.F.X."/>
            <person name="Baldrich P."/>
            <person name="Meyers B.C."/>
            <person name="Huo N."/>
            <person name="Gu Y.Q."/>
            <person name="Zhou H."/>
            <person name="Devos K.M."/>
            <person name="Bennetzen J.L."/>
            <person name="Unver T."/>
            <person name="Budak H."/>
            <person name="Gulick P.J."/>
            <person name="Galiba G."/>
            <person name="Kalapos B."/>
            <person name="Nelson D.R."/>
            <person name="Li P."/>
            <person name="You F.M."/>
            <person name="Luo M.C."/>
            <person name="Dvorak J."/>
        </authorList>
    </citation>
    <scope>NUCLEOTIDE SEQUENCE [LARGE SCALE GENOMIC DNA]</scope>
    <source>
        <strain evidence="2">cv. AL8/78</strain>
    </source>
</reference>
<keyword evidence="3" id="KW-1185">Reference proteome</keyword>
<name>A0A453KSQ9_AEGTS</name>
<feature type="transmembrane region" description="Helical" evidence="1">
    <location>
        <begin position="20"/>
        <end position="53"/>
    </location>
</feature>
<dbReference type="Proteomes" id="UP000015105">
    <property type="component" value="Chromosome 5D"/>
</dbReference>
<keyword evidence="1" id="KW-1133">Transmembrane helix</keyword>
<evidence type="ECO:0000256" key="1">
    <source>
        <dbReference type="SAM" id="Phobius"/>
    </source>
</evidence>
<sequence length="138" mass="15303">SNASNSRYLSFSLCYILYNSLMAFVAAMITAIASVVSVLLLRAVWVTLSCYFLTPMRIRRTMAAQGVHGPPPRPLVGNLRQVSALVAEANAGDMTSLSHDIVGRLMPHYVLWSQTYGENLRQPHRIALARRPPGVRTY</sequence>
<reference evidence="3" key="2">
    <citation type="journal article" date="2017" name="Nat. Plants">
        <title>The Aegilops tauschii genome reveals multiple impacts of transposons.</title>
        <authorList>
            <person name="Zhao G."/>
            <person name="Zou C."/>
            <person name="Li K."/>
            <person name="Wang K."/>
            <person name="Li T."/>
            <person name="Gao L."/>
            <person name="Zhang X."/>
            <person name="Wang H."/>
            <person name="Yang Z."/>
            <person name="Liu X."/>
            <person name="Jiang W."/>
            <person name="Mao L."/>
            <person name="Kong X."/>
            <person name="Jiao Y."/>
            <person name="Jia J."/>
        </authorList>
    </citation>
    <scope>NUCLEOTIDE SEQUENCE [LARGE SCALE GENOMIC DNA]</scope>
    <source>
        <strain evidence="3">cv. AL8/78</strain>
    </source>
</reference>
<keyword evidence="1" id="KW-0812">Transmembrane</keyword>
<reference evidence="2" key="4">
    <citation type="submission" date="2019-03" db="UniProtKB">
        <authorList>
            <consortium name="EnsemblPlants"/>
        </authorList>
    </citation>
    <scope>IDENTIFICATION</scope>
</reference>
<reference evidence="3" key="1">
    <citation type="journal article" date="2014" name="Science">
        <title>Ancient hybridizations among the ancestral genomes of bread wheat.</title>
        <authorList>
            <consortium name="International Wheat Genome Sequencing Consortium,"/>
            <person name="Marcussen T."/>
            <person name="Sandve S.R."/>
            <person name="Heier L."/>
            <person name="Spannagl M."/>
            <person name="Pfeifer M."/>
            <person name="Jakobsen K.S."/>
            <person name="Wulff B.B."/>
            <person name="Steuernagel B."/>
            <person name="Mayer K.F."/>
            <person name="Olsen O.A."/>
        </authorList>
    </citation>
    <scope>NUCLEOTIDE SEQUENCE [LARGE SCALE GENOMIC DNA]</scope>
    <source>
        <strain evidence="3">cv. AL8/78</strain>
    </source>
</reference>
<evidence type="ECO:0000313" key="3">
    <source>
        <dbReference type="Proteomes" id="UP000015105"/>
    </source>
</evidence>
<organism evidence="2 3">
    <name type="scientific">Aegilops tauschii subsp. strangulata</name>
    <name type="common">Goatgrass</name>
    <dbReference type="NCBI Taxonomy" id="200361"/>
    <lineage>
        <taxon>Eukaryota</taxon>
        <taxon>Viridiplantae</taxon>
        <taxon>Streptophyta</taxon>
        <taxon>Embryophyta</taxon>
        <taxon>Tracheophyta</taxon>
        <taxon>Spermatophyta</taxon>
        <taxon>Magnoliopsida</taxon>
        <taxon>Liliopsida</taxon>
        <taxon>Poales</taxon>
        <taxon>Poaceae</taxon>
        <taxon>BOP clade</taxon>
        <taxon>Pooideae</taxon>
        <taxon>Triticodae</taxon>
        <taxon>Triticeae</taxon>
        <taxon>Triticinae</taxon>
        <taxon>Aegilops</taxon>
    </lineage>
</organism>
<evidence type="ECO:0000313" key="2">
    <source>
        <dbReference type="EnsemblPlants" id="AET5Gv20502600.6"/>
    </source>
</evidence>
<proteinExistence type="predicted"/>
<keyword evidence="1" id="KW-0472">Membrane</keyword>
<dbReference type="Gramene" id="AET5Gv20502600.6">
    <property type="protein sequence ID" value="AET5Gv20502600.6"/>
    <property type="gene ID" value="AET5Gv20502600"/>
</dbReference>
<dbReference type="EnsemblPlants" id="AET5Gv20502600.6">
    <property type="protein sequence ID" value="AET5Gv20502600.6"/>
    <property type="gene ID" value="AET5Gv20502600"/>
</dbReference>
<accession>A0A453KSQ9</accession>
<dbReference type="AlphaFoldDB" id="A0A453KSQ9"/>
<protein>
    <submittedName>
        <fullName evidence="2">Uncharacterized protein</fullName>
    </submittedName>
</protein>